<reference evidence="1" key="1">
    <citation type="submission" date="2020-03" db="EMBL/GenBank/DDBJ databases">
        <authorList>
            <person name="Weist P."/>
        </authorList>
    </citation>
    <scope>NUCLEOTIDE SEQUENCE</scope>
</reference>
<comment type="caution">
    <text evidence="1">The sequence shown here is derived from an EMBL/GenBank/DDBJ whole genome shotgun (WGS) entry which is preliminary data.</text>
</comment>
<gene>
    <name evidence="1" type="ORF">PLEPLA_LOCUS48756</name>
</gene>
<dbReference type="EMBL" id="CADEAL010004498">
    <property type="protein sequence ID" value="CAB1460883.1"/>
    <property type="molecule type" value="Genomic_DNA"/>
</dbReference>
<keyword evidence="2" id="KW-1185">Reference proteome</keyword>
<organism evidence="1 2">
    <name type="scientific">Pleuronectes platessa</name>
    <name type="common">European plaice</name>
    <dbReference type="NCBI Taxonomy" id="8262"/>
    <lineage>
        <taxon>Eukaryota</taxon>
        <taxon>Metazoa</taxon>
        <taxon>Chordata</taxon>
        <taxon>Craniata</taxon>
        <taxon>Vertebrata</taxon>
        <taxon>Euteleostomi</taxon>
        <taxon>Actinopterygii</taxon>
        <taxon>Neopterygii</taxon>
        <taxon>Teleostei</taxon>
        <taxon>Neoteleostei</taxon>
        <taxon>Acanthomorphata</taxon>
        <taxon>Carangaria</taxon>
        <taxon>Pleuronectiformes</taxon>
        <taxon>Pleuronectoidei</taxon>
        <taxon>Pleuronectidae</taxon>
        <taxon>Pleuronectes</taxon>
    </lineage>
</organism>
<evidence type="ECO:0000313" key="1">
    <source>
        <dbReference type="EMBL" id="CAB1460883.1"/>
    </source>
</evidence>
<name>A0A9N7W4H0_PLEPL</name>
<dbReference type="AlphaFoldDB" id="A0A9N7W4H0"/>
<sequence length="184" mass="21153">MYCERAAWGRAARARRHPPTLPESAVSVATRVEGGGGRRSVKVKRQTFESRWEGYEDMKVKLGLHCWEYFIMRLRTLTCLCGWCQAPAHSALLLAPSLRDKQQLCLRCLSHSAFHTYCSVSLLKCGYRQPWLRKEQKNSEQVNRDEVHSFQSVSSCLPFESSTSGFYSLISRTLIPHCHWDKEA</sequence>
<dbReference type="Proteomes" id="UP001153269">
    <property type="component" value="Unassembled WGS sequence"/>
</dbReference>
<accession>A0A9N7W4H0</accession>
<proteinExistence type="predicted"/>
<protein>
    <submittedName>
        <fullName evidence="1">Uncharacterized protein</fullName>
    </submittedName>
</protein>
<evidence type="ECO:0000313" key="2">
    <source>
        <dbReference type="Proteomes" id="UP001153269"/>
    </source>
</evidence>